<comment type="caution">
    <text evidence="2">The sequence shown here is derived from an EMBL/GenBank/DDBJ whole genome shotgun (WGS) entry which is preliminary data.</text>
</comment>
<dbReference type="Pfam" id="PF11167">
    <property type="entry name" value="DUF2953"/>
    <property type="match status" value="1"/>
</dbReference>
<organism evidence="2 3">
    <name type="scientific">Anaeroselena agilis</name>
    <dbReference type="NCBI Taxonomy" id="3063788"/>
    <lineage>
        <taxon>Bacteria</taxon>
        <taxon>Bacillati</taxon>
        <taxon>Bacillota</taxon>
        <taxon>Negativicutes</taxon>
        <taxon>Acetonemataceae</taxon>
        <taxon>Anaeroselena</taxon>
    </lineage>
</organism>
<keyword evidence="1" id="KW-0472">Membrane</keyword>
<gene>
    <name evidence="2" type="ORF">Q4T40_07680</name>
</gene>
<name>A0ABU3NXY5_9FIRM</name>
<evidence type="ECO:0000313" key="2">
    <source>
        <dbReference type="EMBL" id="MDT8901113.1"/>
    </source>
</evidence>
<sequence length="231" mass="26791">METWLAVWLASTMLFVIVARLKLFISLAYRRRGEDDRLAIDVYALRKIVNYHLEVPLARISSRDGLPWPEAVVDTPDGQTETHAGAEQRYVRNTWKIFRHHPRHWHRLMKQFRYYTRIYKQLAAFVLATVTCEKLSWRTKLGTGDAALTGVTAGLAWQMKAQVYAFMQKRLKSVARPVFRVSPLYAREGVEIELECIFSIRLGNVINAITTAIQQLGRGDDRQWKNTRSKV</sequence>
<reference evidence="2 3" key="1">
    <citation type="submission" date="2023-07" db="EMBL/GenBank/DDBJ databases">
        <title>The novel representative of Negativicutes class, Anaeroselena agilis gen. nov. sp. nov.</title>
        <authorList>
            <person name="Prokofeva M.I."/>
            <person name="Elcheninov A.G."/>
            <person name="Klyukina A."/>
            <person name="Kublanov I.V."/>
            <person name="Frolov E.N."/>
            <person name="Podosokorskaya O.A."/>
        </authorList>
    </citation>
    <scope>NUCLEOTIDE SEQUENCE [LARGE SCALE GENOMIC DNA]</scope>
    <source>
        <strain evidence="2 3">4137-cl</strain>
    </source>
</reference>
<dbReference type="InterPro" id="IPR021338">
    <property type="entry name" value="DUF2953"/>
</dbReference>
<keyword evidence="3" id="KW-1185">Reference proteome</keyword>
<dbReference type="Proteomes" id="UP001254848">
    <property type="component" value="Unassembled WGS sequence"/>
</dbReference>
<keyword evidence="1" id="KW-0812">Transmembrane</keyword>
<evidence type="ECO:0000256" key="1">
    <source>
        <dbReference type="SAM" id="Phobius"/>
    </source>
</evidence>
<dbReference type="EMBL" id="JAUOZS010000001">
    <property type="protein sequence ID" value="MDT8901113.1"/>
    <property type="molecule type" value="Genomic_DNA"/>
</dbReference>
<feature type="transmembrane region" description="Helical" evidence="1">
    <location>
        <begin position="6"/>
        <end position="29"/>
    </location>
</feature>
<accession>A0ABU3NXY5</accession>
<keyword evidence="1" id="KW-1133">Transmembrane helix</keyword>
<evidence type="ECO:0000313" key="3">
    <source>
        <dbReference type="Proteomes" id="UP001254848"/>
    </source>
</evidence>
<protein>
    <submittedName>
        <fullName evidence="2">DUF2953 domain-containing protein</fullName>
    </submittedName>
</protein>
<dbReference type="RefSeq" id="WP_413779637.1">
    <property type="nucleotide sequence ID" value="NZ_JAUOZS010000001.1"/>
</dbReference>
<proteinExistence type="predicted"/>